<gene>
    <name evidence="2" type="ORF">GCM10023205_84910</name>
</gene>
<keyword evidence="3" id="KW-1185">Reference proteome</keyword>
<feature type="compositionally biased region" description="Low complexity" evidence="1">
    <location>
        <begin position="50"/>
        <end position="64"/>
    </location>
</feature>
<name>A0ABP9IHP0_9ACTN</name>
<comment type="caution">
    <text evidence="2">The sequence shown here is derived from an EMBL/GenBank/DDBJ whole genome shotgun (WGS) entry which is preliminary data.</text>
</comment>
<dbReference type="EMBL" id="BAABHS010000078">
    <property type="protein sequence ID" value="GAA4998107.1"/>
    <property type="molecule type" value="Genomic_DNA"/>
</dbReference>
<reference evidence="3" key="1">
    <citation type="journal article" date="2019" name="Int. J. Syst. Evol. Microbiol.">
        <title>The Global Catalogue of Microorganisms (GCM) 10K type strain sequencing project: providing services to taxonomists for standard genome sequencing and annotation.</title>
        <authorList>
            <consortium name="The Broad Institute Genomics Platform"/>
            <consortium name="The Broad Institute Genome Sequencing Center for Infectious Disease"/>
            <person name="Wu L."/>
            <person name="Ma J."/>
        </authorList>
    </citation>
    <scope>NUCLEOTIDE SEQUENCE [LARGE SCALE GENOMIC DNA]</scope>
    <source>
        <strain evidence="3">JCM 17986</strain>
    </source>
</reference>
<evidence type="ECO:0000256" key="1">
    <source>
        <dbReference type="SAM" id="MobiDB-lite"/>
    </source>
</evidence>
<feature type="compositionally biased region" description="Low complexity" evidence="1">
    <location>
        <begin position="24"/>
        <end position="35"/>
    </location>
</feature>
<protein>
    <recommendedName>
        <fullName evidence="4">Lipoprotein</fullName>
    </recommendedName>
</protein>
<organism evidence="2 3">
    <name type="scientific">Yinghuangia aomiensis</name>
    <dbReference type="NCBI Taxonomy" id="676205"/>
    <lineage>
        <taxon>Bacteria</taxon>
        <taxon>Bacillati</taxon>
        <taxon>Actinomycetota</taxon>
        <taxon>Actinomycetes</taxon>
        <taxon>Kitasatosporales</taxon>
        <taxon>Streptomycetaceae</taxon>
        <taxon>Yinghuangia</taxon>
    </lineage>
</organism>
<accession>A0ABP9IHP0</accession>
<evidence type="ECO:0000313" key="2">
    <source>
        <dbReference type="EMBL" id="GAA4998107.1"/>
    </source>
</evidence>
<evidence type="ECO:0000313" key="3">
    <source>
        <dbReference type="Proteomes" id="UP001500466"/>
    </source>
</evidence>
<sequence length="199" mass="20642">MLLAVASCNMPGEGDRSDGTHGMPSPSHASQSAPQDANSAAPSDVPDLPAPTNAPSSSAASLPPGLAPPGIDQVDGRDAELVAESAAVAIWTYDTRVDSGPWDGELRAIPLLTDEYSAALRSARPAHAPGAQWDEWAYHRCHTVVTTHAVDIPGRGGDSPTQAQRTVEVTIVAVGEDGWGLMQVWVTGAVTQPGRLARP</sequence>
<proteinExistence type="predicted"/>
<feature type="region of interest" description="Disordered" evidence="1">
    <location>
        <begin position="1"/>
        <end position="73"/>
    </location>
</feature>
<dbReference type="Proteomes" id="UP001500466">
    <property type="component" value="Unassembled WGS sequence"/>
</dbReference>
<evidence type="ECO:0008006" key="4">
    <source>
        <dbReference type="Google" id="ProtNLM"/>
    </source>
</evidence>